<protein>
    <submittedName>
        <fullName evidence="2">Amidohydrolase family protein</fullName>
    </submittedName>
</protein>
<dbReference type="InterPro" id="IPR013108">
    <property type="entry name" value="Amidohydro_3"/>
</dbReference>
<gene>
    <name evidence="3" type="ORF">DMP12_03615</name>
    <name evidence="2" type="ORF">GKG38_00660</name>
</gene>
<evidence type="ECO:0000313" key="4">
    <source>
        <dbReference type="Proteomes" id="UP000285258"/>
    </source>
</evidence>
<keyword evidence="2" id="KW-0378">Hydrolase</keyword>
<sequence length="593" mass="65866">MIHGFTITPTGAAALPHAGKGALPLFRDSIEGKGEPVMSTWYPEADLVIQHPKIYTVAITCDEVKEGKTDFPIIEDGGVAAKDGKVIAVGTATDVQQFIGEHTEVIDASGKILTPGFVECHMHCKWTGEQMLNLDFNGVTSRQAILDALKEKVASTPAGEWIEGDGWNELIWEDSQEVITRRELDEVAPDNPLILLHMSAHTVAANSRALEEVGYTKDTPQPEGGEIGHYDDGELDGMLYENAALMPMFAAKPPLTEEQHLQSLELIGQRLNSFGITSAIDANLNYKQMRAYNEARKQNRLTYRANLMFYLDPQFGSFEDNLRRLEEMDCVTGFGDEMLKLNGCKVTLDGITAAFTAAMSRREYRQRPGFYGDTIYTQEEIDALVCKATELGWQFGIHTIGDASEDRALHAFQEANKIRPVKELRHYLIHYQLPYEDQWPIMKELGVGVCLQPTLVSQMGEEPLFWPEQVERFQSPGLMFSNGIIAGGSSDCPVVTPDPLLGMYYAITRVDETTGKTLSKGDESKVTPIQALIMWTKNAAFFSHDDDKMGSVEVGNFADMCLFDNDFIAGNVEDYRTTKVATTILGGEVVYER</sequence>
<dbReference type="PANTHER" id="PTHR22642:SF2">
    <property type="entry name" value="PROTEIN LONG AFTER FAR-RED 3"/>
    <property type="match status" value="1"/>
</dbReference>
<comment type="caution">
    <text evidence="3">The sequence shown here is derived from an EMBL/GenBank/DDBJ whole genome shotgun (WGS) entry which is preliminary data.</text>
</comment>
<evidence type="ECO:0000313" key="5">
    <source>
        <dbReference type="Proteomes" id="UP000462865"/>
    </source>
</evidence>
<dbReference type="EMBL" id="WKZA01000001">
    <property type="protein sequence ID" value="MSA93607.1"/>
    <property type="molecule type" value="Genomic_DNA"/>
</dbReference>
<dbReference type="InterPro" id="IPR032466">
    <property type="entry name" value="Metal_Hydrolase"/>
</dbReference>
<reference evidence="4" key="1">
    <citation type="submission" date="2018-05" db="EMBL/GenBank/DDBJ databases">
        <title>Genome Sequencing of selected type strains of the family Eggerthellaceae.</title>
        <authorList>
            <person name="Danylec N."/>
            <person name="Stoll D.A."/>
            <person name="Doetsch A."/>
            <person name="Huch M."/>
        </authorList>
    </citation>
    <scope>NUCLEOTIDE SEQUENCE [LARGE SCALE GENOMIC DNA]</scope>
    <source>
        <strain evidence="4">DSM 27213</strain>
    </source>
</reference>
<organism evidence="3 4">
    <name type="scientific">Gordonibacter urolithinfaciens</name>
    <dbReference type="NCBI Taxonomy" id="1335613"/>
    <lineage>
        <taxon>Bacteria</taxon>
        <taxon>Bacillati</taxon>
        <taxon>Actinomycetota</taxon>
        <taxon>Coriobacteriia</taxon>
        <taxon>Eggerthellales</taxon>
        <taxon>Eggerthellaceae</taxon>
        <taxon>Gordonibacter</taxon>
    </lineage>
</organism>
<dbReference type="Gene3D" id="3.20.20.140">
    <property type="entry name" value="Metal-dependent hydrolases"/>
    <property type="match status" value="1"/>
</dbReference>
<dbReference type="AlphaFoldDB" id="A0A423UM78"/>
<dbReference type="Pfam" id="PF07969">
    <property type="entry name" value="Amidohydro_3"/>
    <property type="match status" value="1"/>
</dbReference>
<dbReference type="CDD" id="cd01300">
    <property type="entry name" value="YtcJ_like"/>
    <property type="match status" value="1"/>
</dbReference>
<reference evidence="3" key="3">
    <citation type="journal article" date="2019" name="Microbiol. Resour. Announc.">
        <title>Draft Genome Sequences of Type Strains of Gordonibacter faecihominis, Paraeggerthella hongkongensis, Parvibacter caecicola,Slackia equolifaciens, Slackia faecicanis, and Slackia isoflavoniconvertens.</title>
        <authorList>
            <person name="Danylec N."/>
            <person name="Stoll D.A."/>
            <person name="Dotsch A."/>
            <person name="Huch M."/>
        </authorList>
    </citation>
    <scope>NUCLEOTIDE SEQUENCE</scope>
    <source>
        <strain evidence="3">DSM 27213</strain>
    </source>
</reference>
<dbReference type="InterPro" id="IPR033932">
    <property type="entry name" value="YtcJ-like"/>
</dbReference>
<reference evidence="3" key="2">
    <citation type="journal article" date="2019" name="Int. J. Syst. Evol. Microbiol.">
        <title>Gordonibacter faecihominis is a later heterotypic synonym of Gordonibacter urolithinfaciens.</title>
        <authorList>
            <person name="Danylec N."/>
            <person name="Stoll D.A."/>
            <person name="Huch M."/>
        </authorList>
    </citation>
    <scope>NUCLEOTIDE SEQUENCE</scope>
    <source>
        <strain evidence="3">DSM 27213</strain>
    </source>
</reference>
<dbReference type="GO" id="GO:0016810">
    <property type="term" value="F:hydrolase activity, acting on carbon-nitrogen (but not peptide) bonds"/>
    <property type="evidence" value="ECO:0007669"/>
    <property type="project" value="InterPro"/>
</dbReference>
<dbReference type="Proteomes" id="UP000285258">
    <property type="component" value="Unassembled WGS sequence"/>
</dbReference>
<dbReference type="SUPFAM" id="SSF51556">
    <property type="entry name" value="Metallo-dependent hydrolases"/>
    <property type="match status" value="1"/>
</dbReference>
<proteinExistence type="predicted"/>
<dbReference type="PANTHER" id="PTHR22642">
    <property type="entry name" value="IMIDAZOLONEPROPIONASE"/>
    <property type="match status" value="1"/>
</dbReference>
<feature type="domain" description="Amidohydrolase 3" evidence="1">
    <location>
        <begin position="104"/>
        <end position="591"/>
    </location>
</feature>
<evidence type="ECO:0000313" key="2">
    <source>
        <dbReference type="EMBL" id="MSA93607.1"/>
    </source>
</evidence>
<dbReference type="InterPro" id="IPR011059">
    <property type="entry name" value="Metal-dep_hydrolase_composite"/>
</dbReference>
<dbReference type="EMBL" id="QIBW01000003">
    <property type="protein sequence ID" value="ROT91103.1"/>
    <property type="molecule type" value="Genomic_DNA"/>
</dbReference>
<evidence type="ECO:0000313" key="3">
    <source>
        <dbReference type="EMBL" id="ROT91103.1"/>
    </source>
</evidence>
<dbReference type="SUPFAM" id="SSF51338">
    <property type="entry name" value="Composite domain of metallo-dependent hydrolases"/>
    <property type="match status" value="1"/>
</dbReference>
<dbReference type="Gene3D" id="3.10.310.70">
    <property type="match status" value="1"/>
</dbReference>
<evidence type="ECO:0000259" key="1">
    <source>
        <dbReference type="Pfam" id="PF07969"/>
    </source>
</evidence>
<dbReference type="Proteomes" id="UP000462865">
    <property type="component" value="Unassembled WGS sequence"/>
</dbReference>
<accession>A0A423UM78</accession>
<dbReference type="Gene3D" id="2.30.40.10">
    <property type="entry name" value="Urease, subunit C, domain 1"/>
    <property type="match status" value="1"/>
</dbReference>
<name>A0A423UM78_9ACTN</name>
<reference evidence="2 5" key="4">
    <citation type="journal article" date="2019" name="Nat. Med.">
        <title>A library of human gut bacterial isolates paired with longitudinal multiomics data enables mechanistic microbiome research.</title>
        <authorList>
            <person name="Poyet M."/>
            <person name="Groussin M."/>
            <person name="Gibbons S.M."/>
            <person name="Avila-Pacheco J."/>
            <person name="Jiang X."/>
            <person name="Kearney S.M."/>
            <person name="Perrotta A.R."/>
            <person name="Berdy B."/>
            <person name="Zhao S."/>
            <person name="Lieberman T.D."/>
            <person name="Swanson P.K."/>
            <person name="Smith M."/>
            <person name="Roesemann S."/>
            <person name="Alexander J.E."/>
            <person name="Rich S.A."/>
            <person name="Livny J."/>
            <person name="Vlamakis H."/>
            <person name="Clish C."/>
            <person name="Bullock K."/>
            <person name="Deik A."/>
            <person name="Scott J."/>
            <person name="Pierce K.A."/>
            <person name="Xavier R.J."/>
            <person name="Alm E.J."/>
        </authorList>
    </citation>
    <scope>NUCLEOTIDE SEQUENCE [LARGE SCALE GENOMIC DNA]</scope>
    <source>
        <strain evidence="2 5">BIOML-A1</strain>
    </source>
</reference>